<evidence type="ECO:0000256" key="2">
    <source>
        <dbReference type="ARBA" id="ARBA00024195"/>
    </source>
</evidence>
<dbReference type="Proteomes" id="UP001497382">
    <property type="component" value="Unassembled WGS sequence"/>
</dbReference>
<dbReference type="InterPro" id="IPR043504">
    <property type="entry name" value="Peptidase_S1_PA_chymotrypsin"/>
</dbReference>
<dbReference type="InterPro" id="IPR018114">
    <property type="entry name" value="TRYPSIN_HIS"/>
</dbReference>
<evidence type="ECO:0000313" key="6">
    <source>
        <dbReference type="Proteomes" id="UP001497382"/>
    </source>
</evidence>
<dbReference type="FunFam" id="2.40.10.10:FF:000068">
    <property type="entry name" value="transmembrane protease serine 2"/>
    <property type="match status" value="1"/>
</dbReference>
<evidence type="ECO:0000313" key="5">
    <source>
        <dbReference type="EMBL" id="CAL1287558.1"/>
    </source>
</evidence>
<dbReference type="SUPFAM" id="SSF50494">
    <property type="entry name" value="Trypsin-like serine proteases"/>
    <property type="match status" value="1"/>
</dbReference>
<dbReference type="InterPro" id="IPR033116">
    <property type="entry name" value="TRYPSIN_SER"/>
</dbReference>
<dbReference type="PRINTS" id="PR00722">
    <property type="entry name" value="CHYMOTRYPSIN"/>
</dbReference>
<dbReference type="InterPro" id="IPR001254">
    <property type="entry name" value="Trypsin_dom"/>
</dbReference>
<feature type="domain" description="Peptidase S1" evidence="4">
    <location>
        <begin position="83"/>
        <end position="317"/>
    </location>
</feature>
<dbReference type="EMBL" id="CAXIEN010000219">
    <property type="protein sequence ID" value="CAL1287558.1"/>
    <property type="molecule type" value="Genomic_DNA"/>
</dbReference>
<dbReference type="PROSITE" id="PS00135">
    <property type="entry name" value="TRYPSIN_SER"/>
    <property type="match status" value="1"/>
</dbReference>
<name>A0AAV2AU46_9ARAC</name>
<protein>
    <recommendedName>
        <fullName evidence="4">Peptidase S1 domain-containing protein</fullName>
    </recommendedName>
</protein>
<keyword evidence="1" id="KW-1015">Disulfide bond</keyword>
<evidence type="ECO:0000259" key="4">
    <source>
        <dbReference type="PROSITE" id="PS50240"/>
    </source>
</evidence>
<keyword evidence="3" id="KW-0645">Protease</keyword>
<comment type="caution">
    <text evidence="5">The sequence shown here is derived from an EMBL/GenBank/DDBJ whole genome shotgun (WGS) entry which is preliminary data.</text>
</comment>
<feature type="non-terminal residue" evidence="5">
    <location>
        <position position="1"/>
    </location>
</feature>
<keyword evidence="3" id="KW-0378">Hydrolase</keyword>
<proteinExistence type="inferred from homology"/>
<dbReference type="InterPro" id="IPR009003">
    <property type="entry name" value="Peptidase_S1_PA"/>
</dbReference>
<dbReference type="PANTHER" id="PTHR24256">
    <property type="entry name" value="TRYPTASE-RELATED"/>
    <property type="match status" value="1"/>
</dbReference>
<organism evidence="5 6">
    <name type="scientific">Larinioides sclopetarius</name>
    <dbReference type="NCBI Taxonomy" id="280406"/>
    <lineage>
        <taxon>Eukaryota</taxon>
        <taxon>Metazoa</taxon>
        <taxon>Ecdysozoa</taxon>
        <taxon>Arthropoda</taxon>
        <taxon>Chelicerata</taxon>
        <taxon>Arachnida</taxon>
        <taxon>Araneae</taxon>
        <taxon>Araneomorphae</taxon>
        <taxon>Entelegynae</taxon>
        <taxon>Araneoidea</taxon>
        <taxon>Araneidae</taxon>
        <taxon>Larinioides</taxon>
    </lineage>
</organism>
<evidence type="ECO:0000256" key="3">
    <source>
        <dbReference type="RuleBase" id="RU363034"/>
    </source>
</evidence>
<accession>A0AAV2AU46</accession>
<dbReference type="SMART" id="SM00020">
    <property type="entry name" value="Tryp_SPc"/>
    <property type="match status" value="1"/>
</dbReference>
<dbReference type="CDD" id="cd00190">
    <property type="entry name" value="Tryp_SPc"/>
    <property type="match status" value="1"/>
</dbReference>
<sequence>TNKTFLSSRFESAENVIFTGCPYESGINTSLRKQKVSTSKMAFGQVALLLAALVALVQSRTFNDIVKMDRMLTDPDEELSPRVIGGRDALDKEFPWMVALHYQGRFVCSSFLITPKILMTAAHCVVFGREPEDPKHYNGYVGTIHRDGPDTEILFSEIIAHTEYGSGTEYDIALMKLKEPVTLNDGIQTICLPTKDSIYEDMNAQVIGWGVSEKGGRESAKVLQTLTESVPTNSLCGFIYAILGIPVTKRHVCAGGENNKGICFGDSGGPLVAMNETKPIAIGVASFGSYLGCAAARVPAVYTFTGSYTDWIVEKLGEDSSDLCFLNRTTESTRRWWG</sequence>
<dbReference type="PROSITE" id="PS50240">
    <property type="entry name" value="TRYPSIN_DOM"/>
    <property type="match status" value="1"/>
</dbReference>
<gene>
    <name evidence="5" type="ORF">LARSCL_LOCUS14895</name>
</gene>
<comment type="similarity">
    <text evidence="2">Belongs to the peptidase S1 family. CLIP subfamily.</text>
</comment>
<dbReference type="InterPro" id="IPR001314">
    <property type="entry name" value="Peptidase_S1A"/>
</dbReference>
<evidence type="ECO:0000256" key="1">
    <source>
        <dbReference type="ARBA" id="ARBA00023157"/>
    </source>
</evidence>
<dbReference type="PROSITE" id="PS00134">
    <property type="entry name" value="TRYPSIN_HIS"/>
    <property type="match status" value="1"/>
</dbReference>
<dbReference type="GO" id="GO:0004252">
    <property type="term" value="F:serine-type endopeptidase activity"/>
    <property type="evidence" value="ECO:0007669"/>
    <property type="project" value="InterPro"/>
</dbReference>
<keyword evidence="3" id="KW-0720">Serine protease</keyword>
<keyword evidence="6" id="KW-1185">Reference proteome</keyword>
<reference evidence="5 6" key="1">
    <citation type="submission" date="2024-04" db="EMBL/GenBank/DDBJ databases">
        <authorList>
            <person name="Rising A."/>
            <person name="Reimegard J."/>
            <person name="Sonavane S."/>
            <person name="Akerstrom W."/>
            <person name="Nylinder S."/>
            <person name="Hedman E."/>
            <person name="Kallberg Y."/>
        </authorList>
    </citation>
    <scope>NUCLEOTIDE SEQUENCE [LARGE SCALE GENOMIC DNA]</scope>
</reference>
<dbReference type="GO" id="GO:0006508">
    <property type="term" value="P:proteolysis"/>
    <property type="evidence" value="ECO:0007669"/>
    <property type="project" value="UniProtKB-KW"/>
</dbReference>
<dbReference type="InterPro" id="IPR051487">
    <property type="entry name" value="Ser/Thr_Proteases_Immune/Dev"/>
</dbReference>
<dbReference type="AlphaFoldDB" id="A0AAV2AU46"/>
<dbReference type="Gene3D" id="2.40.10.10">
    <property type="entry name" value="Trypsin-like serine proteases"/>
    <property type="match status" value="1"/>
</dbReference>
<dbReference type="Pfam" id="PF00089">
    <property type="entry name" value="Trypsin"/>
    <property type="match status" value="1"/>
</dbReference>